<dbReference type="SUPFAM" id="SSF69318">
    <property type="entry name" value="Integrin alpha N-terminal domain"/>
    <property type="match status" value="3"/>
</dbReference>
<dbReference type="InterPro" id="IPR013517">
    <property type="entry name" value="FG-GAP"/>
</dbReference>
<dbReference type="Proteomes" id="UP000653797">
    <property type="component" value="Unassembled WGS sequence"/>
</dbReference>
<evidence type="ECO:0000313" key="4">
    <source>
        <dbReference type="Proteomes" id="UP000653797"/>
    </source>
</evidence>
<sequence>MKYVVLLLVLGSLLACEQKPKTLFTTLSAAESGVYFQNTVTENDTFNLVDYYYVYNGGGVAVGDLNNDNLPDLYFTGNQVGDRLFLNKTNPGSGHPQFEDVTETAGLKKGGWSTGVTMADVNADGLLDIYVCKSGNYPGHRRKNQLYINKGNLHFEESAERYGLADTSYTNQATFFDYDKDGDLDVYLLTSTNLIRNPNQVTPVIADGSGLANDKLFRNDSDAAGPHFTDVTKSAGILHDGFGLGLTVSDFNQDGWEDIYVANDFLANDFLYVNNHDGTFNEVSKTYFKHHSQFSMGCDAADINNDGLMDVVVADMLPADNEQRKKMAGPANYQQFESILSQGYHPQFMRNMLQVNGGKAPDGRMVFSEIGQLAGVSATDWSWSPLLADLDNDGWRDLFITNGYLRDITDLDFVSFNDQFAQAGGRTPEEVNQYLRQGASKMASITKPNRFFRNRHDLTFDDVTANWFGSEPSLSNGSAYADLDRDGDLDLIVNNINQDAYILQNNVANTHYLQVKLEGSQTNPFGLGSDVTLYSQGVMQTYHQAVTRGYQSSSDYVIHFGLGSANRIDSLRITWPDGKSQTQKNLPIDRLVTLNYKQAQRIQIQPKKVQPTLLTDVTRSSGIDFTHREESYLDYNQEPLLPHKLSQQGPKLAAGDVNGDGLEDLFVGGAFRHYGKLLLQTTTGRFIEKSYIDESQPKDEEDVGALLFDADGDGDNDLYIVSGSNEYYDGSEYYQDRLYLNNGTGKFTNATDRLPPIRHSGSCVAAIDFDKDGDLDLFRGGRLRALQYPMPGDSYLLKNDQGRFTDVTDNVAPALRNVGMVTDAVWTDIDRDSWPDLLAVGEMMPIMVFKNNKGRLERLALDALKGSEGFWNCIRSGDFDHDGDPDFVIGNMGLNSRYHVSPSQPMRVYAGDYDGNGRLDAITTYYLQGVEYPIASRDELGRQLPVIKKQFTNYALYAKATLADLLPPDKQKSSSVLQACQQQSILLENTGGSFRLKPLPSLAQWSPIQSLLVEDIDHDGHLDVLAVGNAYDAESVAGQYDALTGLVLKGDGKGNFQPLLFPKSGFLADGDCKSMVGLTNGANRLIVVSANKGPLRIFRTPKK</sequence>
<keyword evidence="4" id="KW-1185">Reference proteome</keyword>
<dbReference type="Gene3D" id="2.130.10.130">
    <property type="entry name" value="Integrin alpha, N-terminal"/>
    <property type="match status" value="3"/>
</dbReference>
<reference evidence="3" key="1">
    <citation type="submission" date="2020-09" db="EMBL/GenBank/DDBJ databases">
        <authorList>
            <person name="Kim M.K."/>
        </authorList>
    </citation>
    <scope>NUCLEOTIDE SEQUENCE</scope>
    <source>
        <strain evidence="3">BT704</strain>
    </source>
</reference>
<evidence type="ECO:0000256" key="1">
    <source>
        <dbReference type="ARBA" id="ARBA00022729"/>
    </source>
</evidence>
<name>A0A927B090_9BACT</name>
<feature type="domain" description="ASPIC/UnbV" evidence="2">
    <location>
        <begin position="526"/>
        <end position="592"/>
    </location>
</feature>
<keyword evidence="1" id="KW-0732">Signal</keyword>
<dbReference type="PROSITE" id="PS51257">
    <property type="entry name" value="PROKAR_LIPOPROTEIN"/>
    <property type="match status" value="1"/>
</dbReference>
<dbReference type="InterPro" id="IPR027039">
    <property type="entry name" value="Crtac1"/>
</dbReference>
<dbReference type="InterPro" id="IPR028994">
    <property type="entry name" value="Integrin_alpha_N"/>
</dbReference>
<dbReference type="Pfam" id="PF13517">
    <property type="entry name" value="FG-GAP_3"/>
    <property type="match status" value="5"/>
</dbReference>
<comment type="caution">
    <text evidence="3">The sequence shown here is derived from an EMBL/GenBank/DDBJ whole genome shotgun (WGS) entry which is preliminary data.</text>
</comment>
<dbReference type="Pfam" id="PF07593">
    <property type="entry name" value="UnbV_ASPIC"/>
    <property type="match status" value="1"/>
</dbReference>
<organism evidence="3 4">
    <name type="scientific">Spirosoma validum</name>
    <dbReference type="NCBI Taxonomy" id="2771355"/>
    <lineage>
        <taxon>Bacteria</taxon>
        <taxon>Pseudomonadati</taxon>
        <taxon>Bacteroidota</taxon>
        <taxon>Cytophagia</taxon>
        <taxon>Cytophagales</taxon>
        <taxon>Cytophagaceae</taxon>
        <taxon>Spirosoma</taxon>
    </lineage>
</organism>
<evidence type="ECO:0000259" key="2">
    <source>
        <dbReference type="Pfam" id="PF07593"/>
    </source>
</evidence>
<accession>A0A927B090</accession>
<protein>
    <submittedName>
        <fullName evidence="3">VCBS repeat-containing protein</fullName>
    </submittedName>
</protein>
<dbReference type="RefSeq" id="WP_191038662.1">
    <property type="nucleotide sequence ID" value="NZ_JACXAA010000003.1"/>
</dbReference>
<dbReference type="InterPro" id="IPR011519">
    <property type="entry name" value="UnbV_ASPIC"/>
</dbReference>
<gene>
    <name evidence="3" type="ORF">IC230_08955</name>
</gene>
<dbReference type="EMBL" id="JACXAA010000003">
    <property type="protein sequence ID" value="MBD2753014.1"/>
    <property type="molecule type" value="Genomic_DNA"/>
</dbReference>
<dbReference type="PANTHER" id="PTHR16026:SF0">
    <property type="entry name" value="CARTILAGE ACIDIC PROTEIN 1"/>
    <property type="match status" value="1"/>
</dbReference>
<proteinExistence type="predicted"/>
<evidence type="ECO:0000313" key="3">
    <source>
        <dbReference type="EMBL" id="MBD2753014.1"/>
    </source>
</evidence>
<dbReference type="AlphaFoldDB" id="A0A927B090"/>
<dbReference type="PANTHER" id="PTHR16026">
    <property type="entry name" value="CARTILAGE ACIDIC PROTEIN 1"/>
    <property type="match status" value="1"/>
</dbReference>